<dbReference type="EMBL" id="BMAO01018460">
    <property type="protein sequence ID" value="GFR23623.1"/>
    <property type="molecule type" value="Genomic_DNA"/>
</dbReference>
<proteinExistence type="predicted"/>
<reference evidence="1" key="1">
    <citation type="submission" date="2020-07" db="EMBL/GenBank/DDBJ databases">
        <title>Multicomponent nature underlies the extraordinary mechanical properties of spider dragline silk.</title>
        <authorList>
            <person name="Kono N."/>
            <person name="Nakamura H."/>
            <person name="Mori M."/>
            <person name="Yoshida Y."/>
            <person name="Ohtoshi R."/>
            <person name="Malay A.D."/>
            <person name="Moran D.A.P."/>
            <person name="Tomita M."/>
            <person name="Numata K."/>
            <person name="Arakawa K."/>
        </authorList>
    </citation>
    <scope>NUCLEOTIDE SEQUENCE</scope>
</reference>
<sequence length="129" mass="14582">PKSGECRAFAERTIRYPTAYPGRMGRGGPSRMNENAKSVDTEVCSEFLNRPVNVVPWRIEHYATSPHIPVGRVAVRPSCIRQNVKSVDTEFCSEFFHWPVNVVTWRNEQYATPPQKQGGRVVARPTPIA</sequence>
<evidence type="ECO:0000313" key="2">
    <source>
        <dbReference type="Proteomes" id="UP000887116"/>
    </source>
</evidence>
<dbReference type="Proteomes" id="UP000887116">
    <property type="component" value="Unassembled WGS sequence"/>
</dbReference>
<protein>
    <submittedName>
        <fullName evidence="1">Uncharacterized protein</fullName>
    </submittedName>
</protein>
<gene>
    <name evidence="1" type="ORF">TNCT_527761</name>
</gene>
<dbReference type="AlphaFoldDB" id="A0A8X6HHH7"/>
<name>A0A8X6HHH7_TRICU</name>
<keyword evidence="2" id="KW-1185">Reference proteome</keyword>
<feature type="non-terminal residue" evidence="1">
    <location>
        <position position="1"/>
    </location>
</feature>
<organism evidence="1 2">
    <name type="scientific">Trichonephila clavata</name>
    <name type="common">Joro spider</name>
    <name type="synonym">Nephila clavata</name>
    <dbReference type="NCBI Taxonomy" id="2740835"/>
    <lineage>
        <taxon>Eukaryota</taxon>
        <taxon>Metazoa</taxon>
        <taxon>Ecdysozoa</taxon>
        <taxon>Arthropoda</taxon>
        <taxon>Chelicerata</taxon>
        <taxon>Arachnida</taxon>
        <taxon>Araneae</taxon>
        <taxon>Araneomorphae</taxon>
        <taxon>Entelegynae</taxon>
        <taxon>Araneoidea</taxon>
        <taxon>Nephilidae</taxon>
        <taxon>Trichonephila</taxon>
    </lineage>
</organism>
<comment type="caution">
    <text evidence="1">The sequence shown here is derived from an EMBL/GenBank/DDBJ whole genome shotgun (WGS) entry which is preliminary data.</text>
</comment>
<accession>A0A8X6HHH7</accession>
<evidence type="ECO:0000313" key="1">
    <source>
        <dbReference type="EMBL" id="GFR23623.1"/>
    </source>
</evidence>